<dbReference type="KEGG" id="acae:HYG86_17800"/>
<dbReference type="RefSeq" id="WP_213166886.1">
    <property type="nucleotide sequence ID" value="NZ_CP058559.1"/>
</dbReference>
<dbReference type="EMBL" id="CP058559">
    <property type="protein sequence ID" value="QNO16493.1"/>
    <property type="molecule type" value="Genomic_DNA"/>
</dbReference>
<keyword evidence="2" id="KW-1185">Reference proteome</keyword>
<evidence type="ECO:0000313" key="1">
    <source>
        <dbReference type="EMBL" id="QNO16493.1"/>
    </source>
</evidence>
<evidence type="ECO:0000313" key="2">
    <source>
        <dbReference type="Proteomes" id="UP000516160"/>
    </source>
</evidence>
<name>A0A7G9WCT1_ALKCA</name>
<dbReference type="AlphaFoldDB" id="A0A7G9WCT1"/>
<organism evidence="1 2">
    <name type="scientific">Alkalicella caledoniensis</name>
    <dbReference type="NCBI Taxonomy" id="2731377"/>
    <lineage>
        <taxon>Bacteria</taxon>
        <taxon>Bacillati</taxon>
        <taxon>Bacillota</taxon>
        <taxon>Clostridia</taxon>
        <taxon>Eubacteriales</taxon>
        <taxon>Proteinivoracaceae</taxon>
        <taxon>Alkalicella</taxon>
    </lineage>
</organism>
<gene>
    <name evidence="1" type="ORF">HYG86_17800</name>
</gene>
<dbReference type="Proteomes" id="UP000516160">
    <property type="component" value="Chromosome"/>
</dbReference>
<proteinExistence type="predicted"/>
<accession>A0A7G9WCT1</accession>
<protein>
    <submittedName>
        <fullName evidence="1">Uncharacterized protein</fullName>
    </submittedName>
</protein>
<reference evidence="1 2" key="1">
    <citation type="submission" date="2020-07" db="EMBL/GenBank/DDBJ databases">
        <title>Alkalicella. sp. LB2 genome.</title>
        <authorList>
            <person name="Postec A."/>
            <person name="Quemeneur M."/>
        </authorList>
    </citation>
    <scope>NUCLEOTIDE SEQUENCE [LARGE SCALE GENOMIC DNA]</scope>
    <source>
        <strain evidence="1 2">LB2</strain>
    </source>
</reference>
<sequence length="172" mass="20231">MKIRWQIIIAVTLLIVLVFFVTTSVMATLKVEKPLVSILEGESNISEFIIQEDGDTTKIIISLKSFDSLLDFHKKLDSSLDQILKKDYTIIYNNEVPSLEHSSWSNYWRVNATLQELLVSGNYTEAMMVFDELIGVDNYFLYIENNQLFFFFNLDSYTYFNVFKLERGDYRW</sequence>